<evidence type="ECO:0000313" key="1">
    <source>
        <dbReference type="EMBL" id="GFY40305.1"/>
    </source>
</evidence>
<gene>
    <name evidence="1" type="ORF">TNIN_117711</name>
</gene>
<name>A0A8X7BQS3_9ARAC</name>
<comment type="caution">
    <text evidence="1">The sequence shown here is derived from an EMBL/GenBank/DDBJ whole genome shotgun (WGS) entry which is preliminary data.</text>
</comment>
<organism evidence="1 2">
    <name type="scientific">Trichonephila inaurata madagascariensis</name>
    <dbReference type="NCBI Taxonomy" id="2747483"/>
    <lineage>
        <taxon>Eukaryota</taxon>
        <taxon>Metazoa</taxon>
        <taxon>Ecdysozoa</taxon>
        <taxon>Arthropoda</taxon>
        <taxon>Chelicerata</taxon>
        <taxon>Arachnida</taxon>
        <taxon>Araneae</taxon>
        <taxon>Araneomorphae</taxon>
        <taxon>Entelegynae</taxon>
        <taxon>Araneoidea</taxon>
        <taxon>Nephilidae</taxon>
        <taxon>Trichonephila</taxon>
        <taxon>Trichonephila inaurata</taxon>
    </lineage>
</organism>
<dbReference type="AlphaFoldDB" id="A0A8X7BQS3"/>
<keyword evidence="2" id="KW-1185">Reference proteome</keyword>
<accession>A0A8X7BQS3</accession>
<reference evidence="1" key="1">
    <citation type="submission" date="2020-08" db="EMBL/GenBank/DDBJ databases">
        <title>Multicomponent nature underlies the extraordinary mechanical properties of spider dragline silk.</title>
        <authorList>
            <person name="Kono N."/>
            <person name="Nakamura H."/>
            <person name="Mori M."/>
            <person name="Yoshida Y."/>
            <person name="Ohtoshi R."/>
            <person name="Malay A.D."/>
            <person name="Moran D.A.P."/>
            <person name="Tomita M."/>
            <person name="Numata K."/>
            <person name="Arakawa K."/>
        </authorList>
    </citation>
    <scope>NUCLEOTIDE SEQUENCE</scope>
</reference>
<dbReference type="Proteomes" id="UP000886998">
    <property type="component" value="Unassembled WGS sequence"/>
</dbReference>
<dbReference type="EMBL" id="BMAV01001823">
    <property type="protein sequence ID" value="GFY40305.1"/>
    <property type="molecule type" value="Genomic_DNA"/>
</dbReference>
<sequence length="188" mass="21552">MVFLCILETSLYLFFSAFTDYIQVQLMDFFGILGCVLVVEVIKHLFGIYFENITQVQENTAIAERDEEKCERIGVPIVNSLMIYKMCQALDLKVQLAAEPDRKTWIAKRKSQDTPRHPVPKVYSKTVLKLCEAVGIDAELSHSTESERLQKNQLKRSKPLPVVQSVMIFKICQALELDVELHTDVRSN</sequence>
<dbReference type="OrthoDB" id="6458516at2759"/>
<proteinExistence type="predicted"/>
<protein>
    <submittedName>
        <fullName evidence="1">Uncharacterized protein</fullName>
    </submittedName>
</protein>
<evidence type="ECO:0000313" key="2">
    <source>
        <dbReference type="Proteomes" id="UP000886998"/>
    </source>
</evidence>